<evidence type="ECO:0000313" key="3">
    <source>
        <dbReference type="Proteomes" id="UP000199206"/>
    </source>
</evidence>
<evidence type="ECO:0000313" key="2">
    <source>
        <dbReference type="EMBL" id="SEM47128.1"/>
    </source>
</evidence>
<organism evidence="2 3">
    <name type="scientific">Sphingomonas gellani</name>
    <dbReference type="NCBI Taxonomy" id="1166340"/>
    <lineage>
        <taxon>Bacteria</taxon>
        <taxon>Pseudomonadati</taxon>
        <taxon>Pseudomonadota</taxon>
        <taxon>Alphaproteobacteria</taxon>
        <taxon>Sphingomonadales</taxon>
        <taxon>Sphingomonadaceae</taxon>
        <taxon>Sphingomonas</taxon>
    </lineage>
</organism>
<dbReference type="InterPro" id="IPR051321">
    <property type="entry name" value="PHA/PHB_synthase"/>
</dbReference>
<dbReference type="PANTHER" id="PTHR36837">
    <property type="entry name" value="POLY(3-HYDROXYALKANOATE) POLYMERASE SUBUNIT PHAC"/>
    <property type="match status" value="1"/>
</dbReference>
<dbReference type="InterPro" id="IPR000073">
    <property type="entry name" value="AB_hydrolase_1"/>
</dbReference>
<keyword evidence="3" id="KW-1185">Reference proteome</keyword>
<dbReference type="STRING" id="1166340.SAMN05192583_0322"/>
<dbReference type="Gene3D" id="3.40.50.1820">
    <property type="entry name" value="alpha/beta hydrolase"/>
    <property type="match status" value="1"/>
</dbReference>
<dbReference type="RefSeq" id="WP_244501335.1">
    <property type="nucleotide sequence ID" value="NZ_FOCF01000001.1"/>
</dbReference>
<dbReference type="PANTHER" id="PTHR36837:SF2">
    <property type="entry name" value="POLY(3-HYDROXYALKANOATE) POLYMERASE SUBUNIT PHAC"/>
    <property type="match status" value="1"/>
</dbReference>
<dbReference type="Proteomes" id="UP000199206">
    <property type="component" value="Unassembled WGS sequence"/>
</dbReference>
<dbReference type="SUPFAM" id="SSF53474">
    <property type="entry name" value="alpha/beta-Hydrolases"/>
    <property type="match status" value="1"/>
</dbReference>
<accession>A0A1H7YP92</accession>
<sequence length="354" mass="38058">MTRKATPSPAAPQHGPRPLPLFLDMLYRETAGSAERRAAALRGLAMFQHAPRRRAHPALPIRHRRGRARLRDAGGAGRPVILVPSLINPASILDHGSGRSLARWLADRGHHVLLLDWGTPEPLDREVDLAGHVEQLLLPLIARLEVPPVLVGYCLGGTLAIGAASAAEVAGCATIAAPWRFAGYGAARDDMLAGWRAVEPACATLGLAPMEVLQAGFWQLDPAGTIAKFERFGTLDPGSDDARSFVQLEDWANAGAPLTLSAARELFERLVGEDATGQLDWRVGEGIVDPVRLACPTIQFVSLTDRIVPSATALDGWQRRDIAAGHVGMMVGRRAEAALWQPLADWIASLPHVR</sequence>
<name>A0A1H7YP92_9SPHN</name>
<feature type="domain" description="AB hydrolase-1" evidence="1">
    <location>
        <begin position="95"/>
        <end position="329"/>
    </location>
</feature>
<dbReference type="InterPro" id="IPR029058">
    <property type="entry name" value="AB_hydrolase_fold"/>
</dbReference>
<gene>
    <name evidence="2" type="ORF">SAMN05192583_0322</name>
</gene>
<dbReference type="EMBL" id="FOCF01000001">
    <property type="protein sequence ID" value="SEM47128.1"/>
    <property type="molecule type" value="Genomic_DNA"/>
</dbReference>
<evidence type="ECO:0000259" key="1">
    <source>
        <dbReference type="Pfam" id="PF12697"/>
    </source>
</evidence>
<dbReference type="AlphaFoldDB" id="A0A1H7YP92"/>
<proteinExistence type="predicted"/>
<reference evidence="3" key="1">
    <citation type="submission" date="2016-10" db="EMBL/GenBank/DDBJ databases">
        <authorList>
            <person name="Varghese N."/>
            <person name="Submissions S."/>
        </authorList>
    </citation>
    <scope>NUCLEOTIDE SEQUENCE [LARGE SCALE GENOMIC DNA]</scope>
    <source>
        <strain evidence="3">S6-262</strain>
    </source>
</reference>
<dbReference type="Pfam" id="PF12697">
    <property type="entry name" value="Abhydrolase_6"/>
    <property type="match status" value="1"/>
</dbReference>
<protein>
    <submittedName>
        <fullName evidence="2">Polyhydroxyalkanoate synthase</fullName>
    </submittedName>
</protein>